<dbReference type="SUPFAM" id="SSF52540">
    <property type="entry name" value="P-loop containing nucleoside triphosphate hydrolases"/>
    <property type="match status" value="1"/>
</dbReference>
<dbReference type="EMBL" id="JADKYB010000022">
    <property type="protein sequence ID" value="MBM9509038.1"/>
    <property type="molecule type" value="Genomic_DNA"/>
</dbReference>
<dbReference type="InterPro" id="IPR011990">
    <property type="entry name" value="TPR-like_helical_dom_sf"/>
</dbReference>
<keyword evidence="4" id="KW-1185">Reference proteome</keyword>
<comment type="caution">
    <text evidence="3">The sequence shown here is derived from an EMBL/GenBank/DDBJ whole genome shotgun (WGS) entry which is preliminary data.</text>
</comment>
<dbReference type="Gene3D" id="3.40.50.300">
    <property type="entry name" value="P-loop containing nucleotide triphosphate hydrolases"/>
    <property type="match status" value="1"/>
</dbReference>
<dbReference type="InterPro" id="IPR053137">
    <property type="entry name" value="NLR-like"/>
</dbReference>
<dbReference type="PANTHER" id="PTHR46082:SF6">
    <property type="entry name" value="AAA+ ATPASE DOMAIN-CONTAINING PROTEIN-RELATED"/>
    <property type="match status" value="1"/>
</dbReference>
<dbReference type="Gene3D" id="1.25.40.10">
    <property type="entry name" value="Tetratricopeptide repeat domain"/>
    <property type="match status" value="2"/>
</dbReference>
<feature type="region of interest" description="Disordered" evidence="1">
    <location>
        <begin position="768"/>
        <end position="791"/>
    </location>
</feature>
<dbReference type="Pfam" id="PF13424">
    <property type="entry name" value="TPR_12"/>
    <property type="match status" value="2"/>
</dbReference>
<dbReference type="Proteomes" id="UP000749040">
    <property type="component" value="Unassembled WGS sequence"/>
</dbReference>
<feature type="region of interest" description="Disordered" evidence="1">
    <location>
        <begin position="1"/>
        <end position="23"/>
    </location>
</feature>
<evidence type="ECO:0000313" key="3">
    <source>
        <dbReference type="EMBL" id="MBM9509038.1"/>
    </source>
</evidence>
<feature type="compositionally biased region" description="Polar residues" evidence="1">
    <location>
        <begin position="13"/>
        <end position="23"/>
    </location>
</feature>
<dbReference type="Pfam" id="PF00931">
    <property type="entry name" value="NB-ARC"/>
    <property type="match status" value="1"/>
</dbReference>
<evidence type="ECO:0000256" key="1">
    <source>
        <dbReference type="SAM" id="MobiDB-lite"/>
    </source>
</evidence>
<dbReference type="InterPro" id="IPR002182">
    <property type="entry name" value="NB-ARC"/>
</dbReference>
<protein>
    <submittedName>
        <fullName evidence="3">Tetratricopeptide repeat protein</fullName>
    </submittedName>
</protein>
<name>A0ABS2U0A6_9ACTN</name>
<evidence type="ECO:0000259" key="2">
    <source>
        <dbReference type="Pfam" id="PF00931"/>
    </source>
</evidence>
<gene>
    <name evidence="3" type="ORF">ITX44_31740</name>
</gene>
<reference evidence="3 4" key="1">
    <citation type="submission" date="2021-01" db="EMBL/GenBank/DDBJ databases">
        <title>Streptomyces acididurans sp. nov., isolated from a peat swamp forest soil.</title>
        <authorList>
            <person name="Chantavorakit T."/>
            <person name="Duangmal K."/>
        </authorList>
    </citation>
    <scope>NUCLEOTIDE SEQUENCE [LARGE SCALE GENOMIC DNA]</scope>
    <source>
        <strain evidence="3 4">KK5PA1</strain>
    </source>
</reference>
<feature type="domain" description="NB-ARC" evidence="2">
    <location>
        <begin position="80"/>
        <end position="224"/>
    </location>
</feature>
<evidence type="ECO:0000313" key="4">
    <source>
        <dbReference type="Proteomes" id="UP000749040"/>
    </source>
</evidence>
<proteinExistence type="predicted"/>
<dbReference type="PANTHER" id="PTHR46082">
    <property type="entry name" value="ATP/GTP-BINDING PROTEIN-RELATED"/>
    <property type="match status" value="1"/>
</dbReference>
<dbReference type="Pfam" id="PF13374">
    <property type="entry name" value="TPR_10"/>
    <property type="match status" value="3"/>
</dbReference>
<feature type="compositionally biased region" description="Acidic residues" evidence="1">
    <location>
        <begin position="775"/>
        <end position="791"/>
    </location>
</feature>
<accession>A0ABS2U0A6</accession>
<dbReference type="RefSeq" id="WP_205361640.1">
    <property type="nucleotide sequence ID" value="NZ_JADKYB010000022.1"/>
</dbReference>
<organism evidence="3 4">
    <name type="scientific">Actinacidiphila acididurans</name>
    <dbReference type="NCBI Taxonomy" id="2784346"/>
    <lineage>
        <taxon>Bacteria</taxon>
        <taxon>Bacillati</taxon>
        <taxon>Actinomycetota</taxon>
        <taxon>Actinomycetes</taxon>
        <taxon>Kitasatosporales</taxon>
        <taxon>Streptomycetaceae</taxon>
        <taxon>Actinacidiphila</taxon>
    </lineage>
</organism>
<dbReference type="InterPro" id="IPR027417">
    <property type="entry name" value="P-loop_NTPase"/>
</dbReference>
<sequence>MKEHPSQHRTRQSARTQGNITQITGDVHVQPPAGESGPQWPVWVGAVPKLAAAFQPRASAREAIAEARAEGGHVVLSQVLAGDGGVGKSQLAAALAREQSDQPRSGDTGLDLLVWVNATEPDQIITAYADAAERLGLPGSASGDLAAAARAFLSWLPTTERRWLIVLDDITDPDAVAPWWPDGNHRNGWVLATTRRTDALLSGQGRRLIRLDLYTPEEAHAYLKRRLTDAGHPHLYDATTAGPLADELGRLPLALGHAAAYMINKRCGTADYLSRFRDTRNKLADLLPPNADTEGYGRPVTTALLISLDAVEATDSTGLARPLLQLMALTDPLGHPASLWTTAPVLTHLRTTRPARRRLFRRAEPPVVTEEEVGAALESLRTYALIAQDAVSAPIRVHALTARAVREGIRAEALPAMARTVGDAIVSLWPNPDHVDLELAAALRANAMLLDQHTYPWLWKPETHTCLYAVSSSLTAVGLYGQAVEYDERMVRQSERIHGPEHLDTVSARNDLAVSYSDAGRTHEALALRERVLADRERLLPPDDPSVLTARNNLAVSYRAVGRTQEALDLRETVLADRERVQGPDHLETISARSNLAVSYRDAGRMREAIDLRERVLADRERLLGSHHPDTLVARVNLAISYSDAGRSQEALELEEEVLASWERLLGPDHPYTLTTRMNLAISYTKMGRVREALQLEEQVLADRERLLGLDHPDTLTARSNLAVSYDTIGQKQKALGLFERVAADRERVLGPDHPDTLTSRNHLAILREEAADSASEDEGEPSAEGPPEPE</sequence>
<dbReference type="SUPFAM" id="SSF48452">
    <property type="entry name" value="TPR-like"/>
    <property type="match status" value="3"/>
</dbReference>